<reference evidence="2 3" key="1">
    <citation type="journal article" date="2023" name="Plants (Basel)">
        <title>Bridging the Gap: Combining Genomics and Transcriptomics Approaches to Understand Stylosanthes scabra, an Orphan Legume from the Brazilian Caatinga.</title>
        <authorList>
            <person name="Ferreira-Neto J.R.C."/>
            <person name="da Silva M.D."/>
            <person name="Binneck E."/>
            <person name="de Melo N.F."/>
            <person name="da Silva R.H."/>
            <person name="de Melo A.L.T.M."/>
            <person name="Pandolfi V."/>
            <person name="Bustamante F.O."/>
            <person name="Brasileiro-Vidal A.C."/>
            <person name="Benko-Iseppon A.M."/>
        </authorList>
    </citation>
    <scope>NUCLEOTIDE SEQUENCE [LARGE SCALE GENOMIC DNA]</scope>
    <source>
        <tissue evidence="2">Leaves</tissue>
    </source>
</reference>
<evidence type="ECO:0000313" key="2">
    <source>
        <dbReference type="EMBL" id="MED6187931.1"/>
    </source>
</evidence>
<sequence length="140" mass="16955">MATMQQHYDQRWDTLQQKFDDAQEENRRNFGAINQRMNQMDDQLSFLCYSHQMANESMLFPYQNTTRKMLEMEQQDIPITMANLNIHRAREEEMRQERMRYEKVLEEAVAEKAKEQNKCKARGIEEDYDDEETEDEGGEW</sequence>
<comment type="caution">
    <text evidence="2">The sequence shown here is derived from an EMBL/GenBank/DDBJ whole genome shotgun (WGS) entry which is preliminary data.</text>
</comment>
<dbReference type="Proteomes" id="UP001341840">
    <property type="component" value="Unassembled WGS sequence"/>
</dbReference>
<name>A0ABU6WST9_9FABA</name>
<protein>
    <submittedName>
        <fullName evidence="2">Uncharacterized protein</fullName>
    </submittedName>
</protein>
<evidence type="ECO:0000256" key="1">
    <source>
        <dbReference type="SAM" id="MobiDB-lite"/>
    </source>
</evidence>
<evidence type="ECO:0000313" key="3">
    <source>
        <dbReference type="Proteomes" id="UP001341840"/>
    </source>
</evidence>
<feature type="compositionally biased region" description="Acidic residues" evidence="1">
    <location>
        <begin position="126"/>
        <end position="140"/>
    </location>
</feature>
<accession>A0ABU6WST9</accession>
<feature type="compositionally biased region" description="Basic and acidic residues" evidence="1">
    <location>
        <begin position="112"/>
        <end position="125"/>
    </location>
</feature>
<feature type="region of interest" description="Disordered" evidence="1">
    <location>
        <begin position="112"/>
        <end position="140"/>
    </location>
</feature>
<organism evidence="2 3">
    <name type="scientific">Stylosanthes scabra</name>
    <dbReference type="NCBI Taxonomy" id="79078"/>
    <lineage>
        <taxon>Eukaryota</taxon>
        <taxon>Viridiplantae</taxon>
        <taxon>Streptophyta</taxon>
        <taxon>Embryophyta</taxon>
        <taxon>Tracheophyta</taxon>
        <taxon>Spermatophyta</taxon>
        <taxon>Magnoliopsida</taxon>
        <taxon>eudicotyledons</taxon>
        <taxon>Gunneridae</taxon>
        <taxon>Pentapetalae</taxon>
        <taxon>rosids</taxon>
        <taxon>fabids</taxon>
        <taxon>Fabales</taxon>
        <taxon>Fabaceae</taxon>
        <taxon>Papilionoideae</taxon>
        <taxon>50 kb inversion clade</taxon>
        <taxon>dalbergioids sensu lato</taxon>
        <taxon>Dalbergieae</taxon>
        <taxon>Pterocarpus clade</taxon>
        <taxon>Stylosanthes</taxon>
    </lineage>
</organism>
<keyword evidence="3" id="KW-1185">Reference proteome</keyword>
<proteinExistence type="predicted"/>
<dbReference type="EMBL" id="JASCZI010182450">
    <property type="protein sequence ID" value="MED6187931.1"/>
    <property type="molecule type" value="Genomic_DNA"/>
</dbReference>
<gene>
    <name evidence="2" type="ORF">PIB30_081218</name>
</gene>